<dbReference type="RefSeq" id="YP_010114838.1">
    <property type="nucleotide sequence ID" value="NC_055919.1"/>
</dbReference>
<proteinExistence type="predicted"/>
<protein>
    <submittedName>
        <fullName evidence="1">Uncharacterized protein</fullName>
    </submittedName>
</protein>
<dbReference type="Proteomes" id="UP000663176">
    <property type="component" value="Segment"/>
</dbReference>
<dbReference type="KEGG" id="vg:65133440"/>
<evidence type="ECO:0000313" key="1">
    <source>
        <dbReference type="EMBL" id="QSJ03681.1"/>
    </source>
</evidence>
<evidence type="ECO:0000313" key="2">
    <source>
        <dbReference type="Proteomes" id="UP000663176"/>
    </source>
</evidence>
<dbReference type="EMBL" id="MW495044">
    <property type="protein sequence ID" value="QSJ03681.1"/>
    <property type="molecule type" value="Genomic_DNA"/>
</dbReference>
<reference evidence="1" key="1">
    <citation type="submission" date="2021-01" db="EMBL/GenBank/DDBJ databases">
        <authorList>
            <person name="Li S."/>
            <person name="Lin Y."/>
        </authorList>
    </citation>
    <scope>NUCLEOTIDE SEQUENCE</scope>
</reference>
<name>A0A898KC03_9CAUD</name>
<sequence>MAKEKNWNDRWGDESKSRRRGFRYRWSIKEFQDTDASTHIASKGSKHNVCVLITKTLVKQILMRKALGLKEFRLNKMITCNGEQLPKYPMPNVLINQSVWVSARHINKDVWEFYIE</sequence>
<organism evidence="1 2">
    <name type="scientific">Klebsiella phage vB_KpnP_P184</name>
    <dbReference type="NCBI Taxonomy" id="2806547"/>
    <lineage>
        <taxon>Viruses</taxon>
        <taxon>Duplodnaviria</taxon>
        <taxon>Heunggongvirae</taxon>
        <taxon>Uroviricota</taxon>
        <taxon>Caudoviricetes</taxon>
        <taxon>Schitoviridae</taxon>
        <taxon>Efbeekayvirus</taxon>
        <taxon>Efbeekayvirus P184</taxon>
    </lineage>
</organism>
<accession>A0A898KC03</accession>
<dbReference type="GeneID" id="65133440"/>
<keyword evidence="2" id="KW-1185">Reference proteome</keyword>